<comment type="caution">
    <text evidence="1">The sequence shown here is derived from an EMBL/GenBank/DDBJ whole genome shotgun (WGS) entry which is preliminary data.</text>
</comment>
<reference evidence="1 2" key="1">
    <citation type="submission" date="2024-11" db="EMBL/GenBank/DDBJ databases">
        <title>A near-complete genome assembly of Cinchona calisaya.</title>
        <authorList>
            <person name="Lian D.C."/>
            <person name="Zhao X.W."/>
            <person name="Wei L."/>
        </authorList>
    </citation>
    <scope>NUCLEOTIDE SEQUENCE [LARGE SCALE GENOMIC DNA]</scope>
    <source>
        <tissue evidence="1">Nenye</tissue>
    </source>
</reference>
<gene>
    <name evidence="1" type="ORF">ACH5RR_001687</name>
</gene>
<protein>
    <recommendedName>
        <fullName evidence="3">RNase H type-1 domain-containing protein</fullName>
    </recommendedName>
</protein>
<evidence type="ECO:0008006" key="3">
    <source>
        <dbReference type="Google" id="ProtNLM"/>
    </source>
</evidence>
<evidence type="ECO:0000313" key="1">
    <source>
        <dbReference type="EMBL" id="KAL3538321.1"/>
    </source>
</evidence>
<dbReference type="Proteomes" id="UP001630127">
    <property type="component" value="Unassembled WGS sequence"/>
</dbReference>
<sequence length="233" mass="26566">MVKRMLLFVEHFGKVLKLQRTSELSHGFVSEISMKFLNNMKFAAPTLGLGGRLTIFAQLWKFVNYHKSIFVSVRDGDVNSIVRPNKKRFLFEAIWIKGADCEKVIRNSCSLNDDPEYKLENKLADCKILFSWRLADWKVTKSLALALPSHVFSECQYWICFDRVISKRLNTFNIGVVIYDKKRGFIAGLAKKFDGHADLLLAEAFAISKAALLAKNLGISEFLLFGDTYAIIQ</sequence>
<keyword evidence="2" id="KW-1185">Reference proteome</keyword>
<organism evidence="1 2">
    <name type="scientific">Cinchona calisaya</name>
    <dbReference type="NCBI Taxonomy" id="153742"/>
    <lineage>
        <taxon>Eukaryota</taxon>
        <taxon>Viridiplantae</taxon>
        <taxon>Streptophyta</taxon>
        <taxon>Embryophyta</taxon>
        <taxon>Tracheophyta</taxon>
        <taxon>Spermatophyta</taxon>
        <taxon>Magnoliopsida</taxon>
        <taxon>eudicotyledons</taxon>
        <taxon>Gunneridae</taxon>
        <taxon>Pentapetalae</taxon>
        <taxon>asterids</taxon>
        <taxon>lamiids</taxon>
        <taxon>Gentianales</taxon>
        <taxon>Rubiaceae</taxon>
        <taxon>Cinchonoideae</taxon>
        <taxon>Cinchoneae</taxon>
        <taxon>Cinchona</taxon>
    </lineage>
</organism>
<accession>A0ABD3B4E0</accession>
<name>A0ABD3B4E0_9GENT</name>
<evidence type="ECO:0000313" key="2">
    <source>
        <dbReference type="Proteomes" id="UP001630127"/>
    </source>
</evidence>
<proteinExistence type="predicted"/>
<dbReference type="EMBL" id="JBJUIK010000001">
    <property type="protein sequence ID" value="KAL3538321.1"/>
    <property type="molecule type" value="Genomic_DNA"/>
</dbReference>
<dbReference type="AlphaFoldDB" id="A0ABD3B4E0"/>